<gene>
    <name evidence="1" type="ORF">PIB30_077829</name>
</gene>
<sequence length="157" mass="17638">MRAICNQSCVNNNSRATYFFSNFYGTSHEARSPPPTSSGNPTSIFSTYATEALPHLIDRFPPNLFPLISPLTTSGHSPKTQDVWPWWLRFNRLLTGTRNAVMVLGFLRSLPRDFAWVRTIERNVGRDGGAIDNGDVGGIEVSENPLTRFNENREMFG</sequence>
<dbReference type="Proteomes" id="UP001341840">
    <property type="component" value="Unassembled WGS sequence"/>
</dbReference>
<dbReference type="EMBL" id="JASCZI010272918">
    <property type="protein sequence ID" value="MED6223813.1"/>
    <property type="molecule type" value="Genomic_DNA"/>
</dbReference>
<name>A0ABU6ZP80_9FABA</name>
<organism evidence="1 2">
    <name type="scientific">Stylosanthes scabra</name>
    <dbReference type="NCBI Taxonomy" id="79078"/>
    <lineage>
        <taxon>Eukaryota</taxon>
        <taxon>Viridiplantae</taxon>
        <taxon>Streptophyta</taxon>
        <taxon>Embryophyta</taxon>
        <taxon>Tracheophyta</taxon>
        <taxon>Spermatophyta</taxon>
        <taxon>Magnoliopsida</taxon>
        <taxon>eudicotyledons</taxon>
        <taxon>Gunneridae</taxon>
        <taxon>Pentapetalae</taxon>
        <taxon>rosids</taxon>
        <taxon>fabids</taxon>
        <taxon>Fabales</taxon>
        <taxon>Fabaceae</taxon>
        <taxon>Papilionoideae</taxon>
        <taxon>50 kb inversion clade</taxon>
        <taxon>dalbergioids sensu lato</taxon>
        <taxon>Dalbergieae</taxon>
        <taxon>Pterocarpus clade</taxon>
        <taxon>Stylosanthes</taxon>
    </lineage>
</organism>
<evidence type="ECO:0000313" key="1">
    <source>
        <dbReference type="EMBL" id="MED6223813.1"/>
    </source>
</evidence>
<comment type="caution">
    <text evidence="1">The sequence shown here is derived from an EMBL/GenBank/DDBJ whole genome shotgun (WGS) entry which is preliminary data.</text>
</comment>
<accession>A0ABU6ZP80</accession>
<protein>
    <submittedName>
        <fullName evidence="1">Uncharacterized protein</fullName>
    </submittedName>
</protein>
<reference evidence="1 2" key="1">
    <citation type="journal article" date="2023" name="Plants (Basel)">
        <title>Bridging the Gap: Combining Genomics and Transcriptomics Approaches to Understand Stylosanthes scabra, an Orphan Legume from the Brazilian Caatinga.</title>
        <authorList>
            <person name="Ferreira-Neto J.R.C."/>
            <person name="da Silva M.D."/>
            <person name="Binneck E."/>
            <person name="de Melo N.F."/>
            <person name="da Silva R.H."/>
            <person name="de Melo A.L.T.M."/>
            <person name="Pandolfi V."/>
            <person name="Bustamante F.O."/>
            <person name="Brasileiro-Vidal A.C."/>
            <person name="Benko-Iseppon A.M."/>
        </authorList>
    </citation>
    <scope>NUCLEOTIDE SEQUENCE [LARGE SCALE GENOMIC DNA]</scope>
    <source>
        <tissue evidence="1">Leaves</tissue>
    </source>
</reference>
<keyword evidence="2" id="KW-1185">Reference proteome</keyword>
<proteinExistence type="predicted"/>
<evidence type="ECO:0000313" key="2">
    <source>
        <dbReference type="Proteomes" id="UP001341840"/>
    </source>
</evidence>